<protein>
    <submittedName>
        <fullName evidence="1">Uncharacterized protein</fullName>
    </submittedName>
</protein>
<dbReference type="EMBL" id="CM010717">
    <property type="protein sequence ID" value="RZC56362.1"/>
    <property type="molecule type" value="Genomic_DNA"/>
</dbReference>
<reference evidence="1 2" key="1">
    <citation type="journal article" date="2018" name="Science">
        <title>The opium poppy genome and morphinan production.</title>
        <authorList>
            <person name="Guo L."/>
            <person name="Winzer T."/>
            <person name="Yang X."/>
            <person name="Li Y."/>
            <person name="Ning Z."/>
            <person name="He Z."/>
            <person name="Teodor R."/>
            <person name="Lu Y."/>
            <person name="Bowser T.A."/>
            <person name="Graham I.A."/>
            <person name="Ye K."/>
        </authorList>
    </citation>
    <scope>NUCLEOTIDE SEQUENCE [LARGE SCALE GENOMIC DNA]</scope>
    <source>
        <strain evidence="2">cv. HN1</strain>
        <tissue evidence="1">Leaves</tissue>
    </source>
</reference>
<evidence type="ECO:0000313" key="2">
    <source>
        <dbReference type="Proteomes" id="UP000316621"/>
    </source>
</evidence>
<dbReference type="AlphaFoldDB" id="A0A4Y7J8H6"/>
<name>A0A4Y7J8H6_PAPSO</name>
<sequence>MRQKHERKEKKVEVRSKVSERRNWETTLVMKQMTFGKLLLHFLVSVLGETSCCSWALVLQEDCPDVWVEKGHEISLEYCGTNALKRDLVRRLKEWENVLGDVGQQFLGRVNVVRAAVDKHCIYTGYPYAIVKSAPYRHTVKFFSCRGTIHTVYDYFDPGFTTECYRDVYSHSISLIPDVKKLN</sequence>
<keyword evidence="2" id="KW-1185">Reference proteome</keyword>
<dbReference type="Gramene" id="RZC56362">
    <property type="protein sequence ID" value="RZC56362"/>
    <property type="gene ID" value="C5167_015226"/>
</dbReference>
<organism evidence="1 2">
    <name type="scientific">Papaver somniferum</name>
    <name type="common">Opium poppy</name>
    <dbReference type="NCBI Taxonomy" id="3469"/>
    <lineage>
        <taxon>Eukaryota</taxon>
        <taxon>Viridiplantae</taxon>
        <taxon>Streptophyta</taxon>
        <taxon>Embryophyta</taxon>
        <taxon>Tracheophyta</taxon>
        <taxon>Spermatophyta</taxon>
        <taxon>Magnoliopsida</taxon>
        <taxon>Ranunculales</taxon>
        <taxon>Papaveraceae</taxon>
        <taxon>Papaveroideae</taxon>
        <taxon>Papaver</taxon>
    </lineage>
</organism>
<accession>A0A4Y7J8H6</accession>
<evidence type="ECO:0000313" key="1">
    <source>
        <dbReference type="EMBL" id="RZC56362.1"/>
    </source>
</evidence>
<dbReference type="Proteomes" id="UP000316621">
    <property type="component" value="Chromosome 3"/>
</dbReference>
<proteinExistence type="predicted"/>
<gene>
    <name evidence="1" type="ORF">C5167_015226</name>
</gene>